<dbReference type="GO" id="GO:0005524">
    <property type="term" value="F:ATP binding"/>
    <property type="evidence" value="ECO:0007669"/>
    <property type="project" value="UniProtKB-UniRule"/>
</dbReference>
<feature type="binding site" evidence="1">
    <location>
        <position position="127"/>
    </location>
    <ligand>
        <name>ATP</name>
        <dbReference type="ChEBI" id="CHEBI:30616"/>
    </ligand>
</feature>
<protein>
    <submittedName>
        <fullName evidence="2">Inactive receptor kinase</fullName>
    </submittedName>
</protein>
<keyword evidence="1" id="KW-0547">Nucleotide-binding</keyword>
<dbReference type="AlphaFoldDB" id="A0ABD1X9P3"/>
<dbReference type="PROSITE" id="PS00107">
    <property type="entry name" value="PROTEIN_KINASE_ATP"/>
    <property type="match status" value="1"/>
</dbReference>
<dbReference type="InterPro" id="IPR017441">
    <property type="entry name" value="Protein_kinase_ATP_BS"/>
</dbReference>
<keyword evidence="2" id="KW-0808">Transferase</keyword>
<proteinExistence type="predicted"/>
<keyword evidence="2" id="KW-0675">Receptor</keyword>
<name>A0ABD1X9P3_9LAMI</name>
<dbReference type="EMBL" id="JBFOLJ010000001">
    <property type="protein sequence ID" value="KAL2558687.1"/>
    <property type="molecule type" value="Genomic_DNA"/>
</dbReference>
<comment type="caution">
    <text evidence="2">The sequence shown here is derived from an EMBL/GenBank/DDBJ whole genome shotgun (WGS) entry which is preliminary data.</text>
</comment>
<evidence type="ECO:0000313" key="3">
    <source>
        <dbReference type="Proteomes" id="UP001604277"/>
    </source>
</evidence>
<dbReference type="Proteomes" id="UP001604277">
    <property type="component" value="Unassembled WGS sequence"/>
</dbReference>
<keyword evidence="3" id="KW-1185">Reference proteome</keyword>
<keyword evidence="1" id="KW-0067">ATP-binding</keyword>
<keyword evidence="2" id="KW-0418">Kinase</keyword>
<accession>A0ABD1X9P3</accession>
<organism evidence="2 3">
    <name type="scientific">Forsythia ovata</name>
    <dbReference type="NCBI Taxonomy" id="205694"/>
    <lineage>
        <taxon>Eukaryota</taxon>
        <taxon>Viridiplantae</taxon>
        <taxon>Streptophyta</taxon>
        <taxon>Embryophyta</taxon>
        <taxon>Tracheophyta</taxon>
        <taxon>Spermatophyta</taxon>
        <taxon>Magnoliopsida</taxon>
        <taxon>eudicotyledons</taxon>
        <taxon>Gunneridae</taxon>
        <taxon>Pentapetalae</taxon>
        <taxon>asterids</taxon>
        <taxon>lamiids</taxon>
        <taxon>Lamiales</taxon>
        <taxon>Oleaceae</taxon>
        <taxon>Forsythieae</taxon>
        <taxon>Forsythia</taxon>
    </lineage>
</organism>
<dbReference type="GO" id="GO:0016301">
    <property type="term" value="F:kinase activity"/>
    <property type="evidence" value="ECO:0007669"/>
    <property type="project" value="UniProtKB-KW"/>
</dbReference>
<reference evidence="3" key="1">
    <citation type="submission" date="2024-07" db="EMBL/GenBank/DDBJ databases">
        <title>Two chromosome-level genome assemblies of Korean endemic species Abeliophyllum distichum and Forsythia ovata (Oleaceae).</title>
        <authorList>
            <person name="Jang H."/>
        </authorList>
    </citation>
    <scope>NUCLEOTIDE SEQUENCE [LARGE SCALE GENOMIC DNA]</scope>
</reference>
<gene>
    <name evidence="2" type="ORF">Fot_03426</name>
</gene>
<evidence type="ECO:0000256" key="1">
    <source>
        <dbReference type="PROSITE-ProRule" id="PRU10141"/>
    </source>
</evidence>
<evidence type="ECO:0000313" key="2">
    <source>
        <dbReference type="EMBL" id="KAL2558687.1"/>
    </source>
</evidence>
<sequence>MSRFYDNWGRLVRAVIRREKLWKMFHDQSPNVSSVSSDFSLDSPLRDLPNDFSSPGGSSSYHQGIENSHIKELSVMKMPPQLAFFDGFNPDFDVEDILKSPAEFLGKGTFGSTYSAVIDHGITIVVKRLKAVNIS</sequence>